<evidence type="ECO:0000256" key="9">
    <source>
        <dbReference type="ARBA" id="ARBA00048504"/>
    </source>
</evidence>
<comment type="catalytic activity">
    <reaction evidence="6">
        <text>a 1,3-diacyl-sn-glycerol + H2O = a 1-acyl-sn-glycerol + a fatty acid + H(+)</text>
        <dbReference type="Rhea" id="RHEA:38503"/>
        <dbReference type="ChEBI" id="CHEBI:15377"/>
        <dbReference type="ChEBI" id="CHEBI:15378"/>
        <dbReference type="ChEBI" id="CHEBI:28868"/>
        <dbReference type="ChEBI" id="CHEBI:64683"/>
        <dbReference type="ChEBI" id="CHEBI:77272"/>
    </reaction>
</comment>
<comment type="catalytic activity">
    <reaction evidence="10">
        <text>1-octadecanoyl-2-(9Z-octadecenoyl)-sn-glycerol + H2O = 2-(9Z-octadecenoyl)-glycerol + octadecanoate + H(+)</text>
        <dbReference type="Rhea" id="RHEA:77103"/>
        <dbReference type="ChEBI" id="CHEBI:15377"/>
        <dbReference type="ChEBI" id="CHEBI:15378"/>
        <dbReference type="ChEBI" id="CHEBI:25629"/>
        <dbReference type="ChEBI" id="CHEBI:73990"/>
        <dbReference type="ChEBI" id="CHEBI:75468"/>
    </reaction>
</comment>
<evidence type="ECO:0000256" key="10">
    <source>
        <dbReference type="ARBA" id="ARBA00048513"/>
    </source>
</evidence>
<organism evidence="13 14">
    <name type="scientific">Galendromus occidentalis</name>
    <name type="common">western predatory mite</name>
    <dbReference type="NCBI Taxonomy" id="34638"/>
    <lineage>
        <taxon>Eukaryota</taxon>
        <taxon>Metazoa</taxon>
        <taxon>Ecdysozoa</taxon>
        <taxon>Arthropoda</taxon>
        <taxon>Chelicerata</taxon>
        <taxon>Arachnida</taxon>
        <taxon>Acari</taxon>
        <taxon>Parasitiformes</taxon>
        <taxon>Mesostigmata</taxon>
        <taxon>Gamasina</taxon>
        <taxon>Phytoseioidea</taxon>
        <taxon>Phytoseiidae</taxon>
        <taxon>Typhlodrominae</taxon>
        <taxon>Galendromus</taxon>
    </lineage>
</organism>
<evidence type="ECO:0000313" key="14">
    <source>
        <dbReference type="RefSeq" id="XP_003738036.1"/>
    </source>
</evidence>
<evidence type="ECO:0000313" key="13">
    <source>
        <dbReference type="Proteomes" id="UP000694867"/>
    </source>
</evidence>
<dbReference type="GO" id="GO:0052689">
    <property type="term" value="F:carboxylic ester hydrolase activity"/>
    <property type="evidence" value="ECO:0007669"/>
    <property type="project" value="TreeGrafter"/>
</dbReference>
<dbReference type="InterPro" id="IPR000073">
    <property type="entry name" value="AB_hydrolase_1"/>
</dbReference>
<evidence type="ECO:0000259" key="12">
    <source>
        <dbReference type="Pfam" id="PF00561"/>
    </source>
</evidence>
<comment type="catalytic activity">
    <reaction evidence="8">
        <text>1-octadecanoyl-2-(4Z,7Z,10Z,13Z,16Z,19Z-docosahexaenoyl)-sn-glycerol + H2O = 2-(4Z,7Z,10Z,13Z,16Z,19Z-docosahexaenoyl)-glycerol + octadecanoate + H(+)</text>
        <dbReference type="Rhea" id="RHEA:77107"/>
        <dbReference type="ChEBI" id="CHEBI:15377"/>
        <dbReference type="ChEBI" id="CHEBI:15378"/>
        <dbReference type="ChEBI" id="CHEBI:25629"/>
        <dbReference type="ChEBI" id="CHEBI:77129"/>
        <dbReference type="ChEBI" id="CHEBI:186738"/>
    </reaction>
</comment>
<evidence type="ECO:0000256" key="3">
    <source>
        <dbReference type="ARBA" id="ARBA00026104"/>
    </source>
</evidence>
<evidence type="ECO:0000256" key="5">
    <source>
        <dbReference type="ARBA" id="ARBA00043667"/>
    </source>
</evidence>
<dbReference type="KEGG" id="goe:100905165"/>
<dbReference type="EC" id="3.1.1.116" evidence="3"/>
<sequence>MVRLLQRIPAALKPSRFLAGEHLPIATCLAIPKRTQSTEDKNDPLSRCKPVNLAYSSFEDTKIETNLSPLVINHGLFGSKSNWKTLAKRFTQKTGTKVFCVDSRNHGDSPQTEEMSIYDMAADLEYFAKQNDFPRCVFLGHSLGGRAVMTLALTKPSLIDRLIVVDISPNSLPNTINGEAKVALLAMEESLARLSPELTTREARLKADAFMELTIKDFGLRQFLLMNLQKGHPDFKYLINLKAIKNNVDKLLRMPDLEGTFEGDVLFIRGGNSGYIKRSDFPIIKKFFPRAQIETIDNAAHWVHADKPNEFVDLVSDFILKKQSP</sequence>
<evidence type="ECO:0000256" key="11">
    <source>
        <dbReference type="ARBA" id="ARBA00048919"/>
    </source>
</evidence>
<proteinExistence type="inferred from homology"/>
<keyword evidence="2" id="KW-0378">Hydrolase</keyword>
<comment type="similarity">
    <text evidence="1">Belongs to the AB hydrolase superfamily.</text>
</comment>
<evidence type="ECO:0000256" key="1">
    <source>
        <dbReference type="ARBA" id="ARBA00008645"/>
    </source>
</evidence>
<accession>A0AAJ6QMR8</accession>
<keyword evidence="13" id="KW-1185">Reference proteome</keyword>
<evidence type="ECO:0000256" key="7">
    <source>
        <dbReference type="ARBA" id="ARBA00044064"/>
    </source>
</evidence>
<comment type="catalytic activity">
    <reaction evidence="11">
        <text>1-octadecanoyl-2-(5Z,8Z,11Z,14Z-eicosatetraenoyl)-sn-glycerol + H2O = 2-(5Z,8Z,11Z,14Z-eicosatetraenoyl)-glycerol + octadecanoate + H(+)</text>
        <dbReference type="Rhea" id="RHEA:38507"/>
        <dbReference type="ChEBI" id="CHEBI:15377"/>
        <dbReference type="ChEBI" id="CHEBI:15378"/>
        <dbReference type="ChEBI" id="CHEBI:25629"/>
        <dbReference type="ChEBI" id="CHEBI:52392"/>
        <dbReference type="ChEBI" id="CHEBI:75728"/>
    </reaction>
</comment>
<comment type="catalytic activity">
    <reaction evidence="9">
        <text>1,2-didecanoylglycerol + H2O = decanoylglycerol + decanoate + H(+)</text>
        <dbReference type="Rhea" id="RHEA:48596"/>
        <dbReference type="ChEBI" id="CHEBI:11152"/>
        <dbReference type="ChEBI" id="CHEBI:15377"/>
        <dbReference type="ChEBI" id="CHEBI:15378"/>
        <dbReference type="ChEBI" id="CHEBI:27689"/>
        <dbReference type="ChEBI" id="CHEBI:90605"/>
    </reaction>
</comment>
<comment type="catalytic activity">
    <reaction evidence="5">
        <text>a 1,2-diacyl-sn-glycerol + H2O = a 2-acylglycerol + a fatty acid + H(+)</text>
        <dbReference type="Rhea" id="RHEA:33275"/>
        <dbReference type="ChEBI" id="CHEBI:15377"/>
        <dbReference type="ChEBI" id="CHEBI:15378"/>
        <dbReference type="ChEBI" id="CHEBI:17389"/>
        <dbReference type="ChEBI" id="CHEBI:17815"/>
        <dbReference type="ChEBI" id="CHEBI:28868"/>
        <dbReference type="EC" id="3.1.1.116"/>
    </reaction>
</comment>
<dbReference type="Gene3D" id="3.40.50.1820">
    <property type="entry name" value="alpha/beta hydrolase"/>
    <property type="match status" value="1"/>
</dbReference>
<dbReference type="PANTHER" id="PTHR46118">
    <property type="entry name" value="PROTEIN ABHD11"/>
    <property type="match status" value="1"/>
</dbReference>
<evidence type="ECO:0000256" key="2">
    <source>
        <dbReference type="ARBA" id="ARBA00022801"/>
    </source>
</evidence>
<dbReference type="AlphaFoldDB" id="A0AAJ6QMR8"/>
<dbReference type="Pfam" id="PF00561">
    <property type="entry name" value="Abhydrolase_1"/>
    <property type="match status" value="1"/>
</dbReference>
<dbReference type="Proteomes" id="UP000694867">
    <property type="component" value="Unplaced"/>
</dbReference>
<evidence type="ECO:0000256" key="8">
    <source>
        <dbReference type="ARBA" id="ARBA00048283"/>
    </source>
</evidence>
<reference evidence="14" key="1">
    <citation type="submission" date="2025-08" db="UniProtKB">
        <authorList>
            <consortium name="RefSeq"/>
        </authorList>
    </citation>
    <scope>IDENTIFICATION</scope>
</reference>
<feature type="domain" description="AB hydrolase-1" evidence="12">
    <location>
        <begin position="69"/>
        <end position="175"/>
    </location>
</feature>
<dbReference type="GO" id="GO:0005739">
    <property type="term" value="C:mitochondrion"/>
    <property type="evidence" value="ECO:0007669"/>
    <property type="project" value="TreeGrafter"/>
</dbReference>
<dbReference type="SUPFAM" id="SSF53474">
    <property type="entry name" value="alpha/beta-Hydrolases"/>
    <property type="match status" value="1"/>
</dbReference>
<evidence type="ECO:0000256" key="4">
    <source>
        <dbReference type="ARBA" id="ARBA00042703"/>
    </source>
</evidence>
<dbReference type="PANTHER" id="PTHR46118:SF4">
    <property type="entry name" value="PROTEIN ABHD11"/>
    <property type="match status" value="1"/>
</dbReference>
<dbReference type="RefSeq" id="XP_003738036.1">
    <property type="nucleotide sequence ID" value="XM_003737988.2"/>
</dbReference>
<gene>
    <name evidence="14" type="primary">LOC100905165</name>
</gene>
<dbReference type="InterPro" id="IPR029058">
    <property type="entry name" value="AB_hydrolase_fold"/>
</dbReference>
<protein>
    <recommendedName>
        <fullName evidence="7">sn-1-specific diacylglycerol lipase ABHD11</fullName>
        <ecNumber evidence="3">3.1.1.116</ecNumber>
    </recommendedName>
    <alternativeName>
        <fullName evidence="4">Alpha/beta hydrolase domain-containing protein 11</fullName>
    </alternativeName>
</protein>
<name>A0AAJ6QMR8_9ACAR</name>
<evidence type="ECO:0000256" key="6">
    <source>
        <dbReference type="ARBA" id="ARBA00043742"/>
    </source>
</evidence>
<dbReference type="GeneID" id="100905165"/>